<protein>
    <submittedName>
        <fullName evidence="8">ABC transporter ATP-binding protein</fullName>
    </submittedName>
</protein>
<evidence type="ECO:0000256" key="4">
    <source>
        <dbReference type="ARBA" id="ARBA00023136"/>
    </source>
</evidence>
<feature type="domain" description="ABC transmembrane type-1" evidence="7">
    <location>
        <begin position="33"/>
        <end position="314"/>
    </location>
</feature>
<name>A0ABU2MVC6_9ACTN</name>
<keyword evidence="8" id="KW-0067">ATP-binding</keyword>
<gene>
    <name evidence="8" type="ORF">RM590_22950</name>
</gene>
<keyword evidence="4 5" id="KW-0472">Membrane</keyword>
<keyword evidence="8" id="KW-0547">Nucleotide-binding</keyword>
<dbReference type="InterPro" id="IPR017871">
    <property type="entry name" value="ABC_transporter-like_CS"/>
</dbReference>
<feature type="transmembrane region" description="Helical" evidence="5">
    <location>
        <begin position="171"/>
        <end position="190"/>
    </location>
</feature>
<dbReference type="InterPro" id="IPR027417">
    <property type="entry name" value="P-loop_NTPase"/>
</dbReference>
<evidence type="ECO:0000259" key="6">
    <source>
        <dbReference type="PROSITE" id="PS50893"/>
    </source>
</evidence>
<evidence type="ECO:0000259" key="7">
    <source>
        <dbReference type="PROSITE" id="PS50929"/>
    </source>
</evidence>
<evidence type="ECO:0000313" key="9">
    <source>
        <dbReference type="Proteomes" id="UP001183246"/>
    </source>
</evidence>
<sequence length="566" mass="59863">MRSFPDRLPPDTDVHSPARYLLRLVADHRRSLALGVAYGIVCTLAQALVPAAVGRAIDDGLIDRDQSALVAWGAVVLSLGLVQAFSGILRDRAALTSQLGASYQTVQLVTRQASRLGAELPRRATAGEVVSVGAADVGSIGSAMFSSARGTGAVVAIVTVAVLMLTASWGIGLAVLVGVPLMTWLVALLLRPLHRRQEGLRDQQGHLTTRALDIVGGLRVLRGIGGEEFVAERYRAQSQEVRRAGVRVARVEVWLDGCKVLLPGLLVAFVVWLSAHAVLDDRISAGQLVAFYGYTVFLSGPLRWLTDSADQFTRAHVAAKRVVRLLAQESGLSDGPRAADALDGSGDLADRESGVVIRGGLLTGVACTEPAEAAVLADRLGRYAESAATAGGVPLRDVPVTAVRDRVLVTGNDDRFFAGPLRAELDTTGRDSAALEAAVDTASARDITDALPEGLDTVLTHGGREFSGGQQQRLRLARALCADPPALLLVEPTSAVDAHTESVIASRLSDGRAGRTTAVFTTSPIVLDRADRVLLVDGLRVIAEGTHSELLAEPRYRDLVFREDPA</sequence>
<comment type="subcellular location">
    <subcellularLocation>
        <location evidence="1">Cell membrane</location>
        <topology evidence="1">Multi-pass membrane protein</topology>
    </subcellularLocation>
</comment>
<keyword evidence="2 5" id="KW-0812">Transmembrane</keyword>
<evidence type="ECO:0000256" key="1">
    <source>
        <dbReference type="ARBA" id="ARBA00004651"/>
    </source>
</evidence>
<dbReference type="PANTHER" id="PTHR43394:SF1">
    <property type="entry name" value="ATP-BINDING CASSETTE SUB-FAMILY B MEMBER 10, MITOCHONDRIAL"/>
    <property type="match status" value="1"/>
</dbReference>
<comment type="caution">
    <text evidence="8">The sequence shown here is derived from an EMBL/GenBank/DDBJ whole genome shotgun (WGS) entry which is preliminary data.</text>
</comment>
<dbReference type="Proteomes" id="UP001183246">
    <property type="component" value="Unassembled WGS sequence"/>
</dbReference>
<dbReference type="PROSITE" id="PS50893">
    <property type="entry name" value="ABC_TRANSPORTER_2"/>
    <property type="match status" value="1"/>
</dbReference>
<evidence type="ECO:0000256" key="2">
    <source>
        <dbReference type="ARBA" id="ARBA00022692"/>
    </source>
</evidence>
<dbReference type="Gene3D" id="1.20.1560.10">
    <property type="entry name" value="ABC transporter type 1, transmembrane domain"/>
    <property type="match status" value="1"/>
</dbReference>
<dbReference type="GO" id="GO:0005524">
    <property type="term" value="F:ATP binding"/>
    <property type="evidence" value="ECO:0007669"/>
    <property type="project" value="UniProtKB-KW"/>
</dbReference>
<accession>A0ABU2MVC6</accession>
<dbReference type="Pfam" id="PF00005">
    <property type="entry name" value="ABC_tran"/>
    <property type="match status" value="1"/>
</dbReference>
<dbReference type="RefSeq" id="WP_311706567.1">
    <property type="nucleotide sequence ID" value="NZ_JAVREL010000014.1"/>
</dbReference>
<keyword evidence="3 5" id="KW-1133">Transmembrane helix</keyword>
<feature type="transmembrane region" description="Helical" evidence="5">
    <location>
        <begin position="148"/>
        <end position="165"/>
    </location>
</feature>
<dbReference type="Pfam" id="PF00664">
    <property type="entry name" value="ABC_membrane"/>
    <property type="match status" value="1"/>
</dbReference>
<evidence type="ECO:0000256" key="5">
    <source>
        <dbReference type="SAM" id="Phobius"/>
    </source>
</evidence>
<dbReference type="PROSITE" id="PS50929">
    <property type="entry name" value="ABC_TM1F"/>
    <property type="match status" value="1"/>
</dbReference>
<keyword evidence="9" id="KW-1185">Reference proteome</keyword>
<dbReference type="SUPFAM" id="SSF90123">
    <property type="entry name" value="ABC transporter transmembrane region"/>
    <property type="match status" value="1"/>
</dbReference>
<dbReference type="Gene3D" id="3.40.50.300">
    <property type="entry name" value="P-loop containing nucleotide triphosphate hydrolases"/>
    <property type="match status" value="1"/>
</dbReference>
<dbReference type="SUPFAM" id="SSF52540">
    <property type="entry name" value="P-loop containing nucleoside triphosphate hydrolases"/>
    <property type="match status" value="1"/>
</dbReference>
<organism evidence="8 9">
    <name type="scientific">Streptomyces litchfieldiae</name>
    <dbReference type="NCBI Taxonomy" id="3075543"/>
    <lineage>
        <taxon>Bacteria</taxon>
        <taxon>Bacillati</taxon>
        <taxon>Actinomycetota</taxon>
        <taxon>Actinomycetes</taxon>
        <taxon>Kitasatosporales</taxon>
        <taxon>Streptomycetaceae</taxon>
        <taxon>Streptomyces</taxon>
    </lineage>
</organism>
<feature type="transmembrane region" description="Helical" evidence="5">
    <location>
        <begin position="285"/>
        <end position="305"/>
    </location>
</feature>
<dbReference type="InterPro" id="IPR003439">
    <property type="entry name" value="ABC_transporter-like_ATP-bd"/>
</dbReference>
<evidence type="ECO:0000256" key="3">
    <source>
        <dbReference type="ARBA" id="ARBA00022989"/>
    </source>
</evidence>
<feature type="transmembrane region" description="Helical" evidence="5">
    <location>
        <begin position="69"/>
        <end position="89"/>
    </location>
</feature>
<proteinExistence type="predicted"/>
<dbReference type="EMBL" id="JAVREL010000014">
    <property type="protein sequence ID" value="MDT0345436.1"/>
    <property type="molecule type" value="Genomic_DNA"/>
</dbReference>
<dbReference type="PROSITE" id="PS00211">
    <property type="entry name" value="ABC_TRANSPORTER_1"/>
    <property type="match status" value="1"/>
</dbReference>
<evidence type="ECO:0000313" key="8">
    <source>
        <dbReference type="EMBL" id="MDT0345436.1"/>
    </source>
</evidence>
<dbReference type="InterPro" id="IPR011527">
    <property type="entry name" value="ABC1_TM_dom"/>
</dbReference>
<feature type="transmembrane region" description="Helical" evidence="5">
    <location>
        <begin position="32"/>
        <end position="57"/>
    </location>
</feature>
<dbReference type="InterPro" id="IPR039421">
    <property type="entry name" value="Type_1_exporter"/>
</dbReference>
<dbReference type="PANTHER" id="PTHR43394">
    <property type="entry name" value="ATP-DEPENDENT PERMEASE MDL1, MITOCHONDRIAL"/>
    <property type="match status" value="1"/>
</dbReference>
<feature type="domain" description="ABC transporter" evidence="6">
    <location>
        <begin position="313"/>
        <end position="563"/>
    </location>
</feature>
<dbReference type="InterPro" id="IPR036640">
    <property type="entry name" value="ABC1_TM_sf"/>
</dbReference>
<feature type="transmembrane region" description="Helical" evidence="5">
    <location>
        <begin position="260"/>
        <end position="279"/>
    </location>
</feature>
<reference evidence="9" key="1">
    <citation type="submission" date="2023-07" db="EMBL/GenBank/DDBJ databases">
        <title>30 novel species of actinomycetes from the DSMZ collection.</title>
        <authorList>
            <person name="Nouioui I."/>
        </authorList>
    </citation>
    <scope>NUCLEOTIDE SEQUENCE [LARGE SCALE GENOMIC DNA]</scope>
    <source>
        <strain evidence="9">DSM 44938</strain>
    </source>
</reference>